<protein>
    <submittedName>
        <fullName evidence="1">Uncharacterized protein</fullName>
    </submittedName>
</protein>
<dbReference type="Proteomes" id="UP000825729">
    <property type="component" value="Unassembled WGS sequence"/>
</dbReference>
<dbReference type="EMBL" id="JAINDJ010000003">
    <property type="protein sequence ID" value="KAG9454667.1"/>
    <property type="molecule type" value="Genomic_DNA"/>
</dbReference>
<comment type="caution">
    <text evidence="1">The sequence shown here is derived from an EMBL/GenBank/DDBJ whole genome shotgun (WGS) entry which is preliminary data.</text>
</comment>
<name>A0AAV7F4G3_ARIFI</name>
<reference evidence="1 2" key="1">
    <citation type="submission" date="2021-07" db="EMBL/GenBank/DDBJ databases">
        <title>The Aristolochia fimbriata genome: insights into angiosperm evolution, floral development and chemical biosynthesis.</title>
        <authorList>
            <person name="Jiao Y."/>
        </authorList>
    </citation>
    <scope>NUCLEOTIDE SEQUENCE [LARGE SCALE GENOMIC DNA]</scope>
    <source>
        <strain evidence="1">IBCAS-2021</strain>
        <tissue evidence="1">Leaf</tissue>
    </source>
</reference>
<evidence type="ECO:0000313" key="2">
    <source>
        <dbReference type="Proteomes" id="UP000825729"/>
    </source>
</evidence>
<dbReference type="AlphaFoldDB" id="A0AAV7F4G3"/>
<keyword evidence="2" id="KW-1185">Reference proteome</keyword>
<accession>A0AAV7F4G3</accession>
<gene>
    <name evidence="1" type="ORF">H6P81_007571</name>
</gene>
<sequence>MASMYFTSYYLSHWALTKDQSPAAGSHSSVVASCMPPCCVSTSTNHAPFLNVHNGNKELERSSAGSINLLDGSEFTHDLKKEWREGRKERMNARCGEGTVMGKEGERAVWVSGGRSRWVQKEDRMQKHVGERERLADGTSECGLTCVTCRPVSAGRDW</sequence>
<organism evidence="1 2">
    <name type="scientific">Aristolochia fimbriata</name>
    <name type="common">White veined hardy Dutchman's pipe vine</name>
    <dbReference type="NCBI Taxonomy" id="158543"/>
    <lineage>
        <taxon>Eukaryota</taxon>
        <taxon>Viridiplantae</taxon>
        <taxon>Streptophyta</taxon>
        <taxon>Embryophyta</taxon>
        <taxon>Tracheophyta</taxon>
        <taxon>Spermatophyta</taxon>
        <taxon>Magnoliopsida</taxon>
        <taxon>Magnoliidae</taxon>
        <taxon>Piperales</taxon>
        <taxon>Aristolochiaceae</taxon>
        <taxon>Aristolochia</taxon>
    </lineage>
</organism>
<evidence type="ECO:0000313" key="1">
    <source>
        <dbReference type="EMBL" id="KAG9454667.1"/>
    </source>
</evidence>
<proteinExistence type="predicted"/>